<keyword evidence="1" id="KW-1133">Transmembrane helix</keyword>
<name>A0A7W5H4W4_9BACT</name>
<keyword evidence="1" id="KW-0472">Membrane</keyword>
<accession>A0A7W5H4W4</accession>
<feature type="transmembrane region" description="Helical" evidence="1">
    <location>
        <begin position="135"/>
        <end position="152"/>
    </location>
</feature>
<keyword evidence="3" id="KW-1185">Reference proteome</keyword>
<comment type="caution">
    <text evidence="2">The sequence shown here is derived from an EMBL/GenBank/DDBJ whole genome shotgun (WGS) entry which is preliminary data.</text>
</comment>
<evidence type="ECO:0000256" key="1">
    <source>
        <dbReference type="SAM" id="Phobius"/>
    </source>
</evidence>
<dbReference type="AlphaFoldDB" id="A0A7W5H4W4"/>
<sequence length="217" mass="25011">MQYVKLIVSQSVITFANAWMQMDSMDRASRIAVFLQFLHEASRHVKKTRVSSDDPQVQLIRGAVEEHSVDDQGKPAMYQRFESALYDDAQSMVTLWSFFDRYELSELREFQQLVALEIAGLTGDRHPRKVFDRSPFGIVVLVVGTVTIWMTFLRTYTGDDLSDLLELVRFNWIAGSLWIVGLFVVIWYILKTHRNNVQIALLSSIDRALNVYLRGSV</sequence>
<proteinExistence type="predicted"/>
<organism evidence="2 3">
    <name type="scientific">Aporhodopirellula rubra</name>
    <dbReference type="NCBI Taxonomy" id="980271"/>
    <lineage>
        <taxon>Bacteria</taxon>
        <taxon>Pseudomonadati</taxon>
        <taxon>Planctomycetota</taxon>
        <taxon>Planctomycetia</taxon>
        <taxon>Pirellulales</taxon>
        <taxon>Pirellulaceae</taxon>
        <taxon>Aporhodopirellula</taxon>
    </lineage>
</organism>
<gene>
    <name evidence="2" type="ORF">FHS27_001051</name>
</gene>
<protein>
    <submittedName>
        <fullName evidence="2">Uncharacterized protein</fullName>
    </submittedName>
</protein>
<evidence type="ECO:0000313" key="2">
    <source>
        <dbReference type="EMBL" id="MBB3205251.1"/>
    </source>
</evidence>
<reference evidence="2 3" key="1">
    <citation type="submission" date="2020-08" db="EMBL/GenBank/DDBJ databases">
        <title>Genomic Encyclopedia of Type Strains, Phase III (KMG-III): the genomes of soil and plant-associated and newly described type strains.</title>
        <authorList>
            <person name="Whitman W."/>
        </authorList>
    </citation>
    <scope>NUCLEOTIDE SEQUENCE [LARGE SCALE GENOMIC DNA]</scope>
    <source>
        <strain evidence="2 3">CECT 8075</strain>
    </source>
</reference>
<dbReference type="RefSeq" id="WP_184302561.1">
    <property type="nucleotide sequence ID" value="NZ_JACHXU010000003.1"/>
</dbReference>
<keyword evidence="1" id="KW-0812">Transmembrane</keyword>
<dbReference type="Proteomes" id="UP000536179">
    <property type="component" value="Unassembled WGS sequence"/>
</dbReference>
<feature type="transmembrane region" description="Helical" evidence="1">
    <location>
        <begin position="172"/>
        <end position="190"/>
    </location>
</feature>
<evidence type="ECO:0000313" key="3">
    <source>
        <dbReference type="Proteomes" id="UP000536179"/>
    </source>
</evidence>
<dbReference type="EMBL" id="JACHXU010000003">
    <property type="protein sequence ID" value="MBB3205251.1"/>
    <property type="molecule type" value="Genomic_DNA"/>
</dbReference>